<dbReference type="Gene3D" id="3.30.40.10">
    <property type="entry name" value="Zinc/RING finger domain, C3HC4 (zinc finger)"/>
    <property type="match status" value="1"/>
</dbReference>
<feature type="region of interest" description="Disordered" evidence="4">
    <location>
        <begin position="341"/>
        <end position="376"/>
    </location>
</feature>
<feature type="compositionally biased region" description="Basic and acidic residues" evidence="4">
    <location>
        <begin position="445"/>
        <end position="462"/>
    </location>
</feature>
<reference evidence="7" key="1">
    <citation type="submission" date="2021-06" db="EMBL/GenBank/DDBJ databases">
        <title>Parelaphostrongylus tenuis whole genome reference sequence.</title>
        <authorList>
            <person name="Garwood T.J."/>
            <person name="Larsen P.A."/>
            <person name="Fountain-Jones N.M."/>
            <person name="Garbe J.R."/>
            <person name="Macchietto M.G."/>
            <person name="Kania S.A."/>
            <person name="Gerhold R.W."/>
            <person name="Richards J.E."/>
            <person name="Wolf T.M."/>
        </authorList>
    </citation>
    <scope>NUCLEOTIDE SEQUENCE</scope>
    <source>
        <strain evidence="7">MNPRO001-30</strain>
        <tissue evidence="7">Meninges</tissue>
    </source>
</reference>
<feature type="domain" description="RING-type" evidence="5">
    <location>
        <begin position="139"/>
        <end position="201"/>
    </location>
</feature>
<accession>A0AAD5LXP6</accession>
<sequence>MLRLFIRLLRIKYEFLKLQMEADVEIEALRSIFGDEIVVETKDDRSLTSVRKKVRPNDEEGVSSASLIVEFELGTKYPEIPPEVRIINPRGISEQSHHQLVEEINRMISERIGSPIMFDILQYCADFILEHQHSSSLLCPICLCPMKSTQVSATPCDHYAHSDCLRLHVEHTRKQLGEKLFARDFKMCADIDKSLRCPICRVVIDEEIDPILPSSSDKRTRSSSLKECGNSSSRPSSQQDSHDDFDFDWEKWRQQQASLMVIYERQKEKGGIIDIEKERKKTLVTEDTVVVLSGELDGMTMEPSVSGASTSFDNSSSRGINADVSVVDSSTSLLDSVPTELHSNKVRSGNSSNRDGNRVRRFHGVDGGHNRKEHRGGHRAVFARYGKKNVGTMPDASVVKLDSTKTVIDEPRHSNSVHRFDSSFVSGARRGHRGSYHHQSLMNWKEARNKPKLAAEPRDAHD</sequence>
<dbReference type="PROSITE" id="PS50089">
    <property type="entry name" value="ZF_RING_2"/>
    <property type="match status" value="1"/>
</dbReference>
<feature type="region of interest" description="Disordered" evidence="4">
    <location>
        <begin position="213"/>
        <end position="244"/>
    </location>
</feature>
<dbReference type="GO" id="GO:0061630">
    <property type="term" value="F:ubiquitin protein ligase activity"/>
    <property type="evidence" value="ECO:0007669"/>
    <property type="project" value="InterPro"/>
</dbReference>
<dbReference type="InterPro" id="IPR006575">
    <property type="entry name" value="RWD_dom"/>
</dbReference>
<evidence type="ECO:0000313" key="7">
    <source>
        <dbReference type="EMBL" id="KAJ1348375.1"/>
    </source>
</evidence>
<dbReference type="Gene3D" id="3.10.110.10">
    <property type="entry name" value="Ubiquitin Conjugating Enzyme"/>
    <property type="match status" value="1"/>
</dbReference>
<evidence type="ECO:0000256" key="2">
    <source>
        <dbReference type="ARBA" id="ARBA00022833"/>
    </source>
</evidence>
<evidence type="ECO:0008006" key="9">
    <source>
        <dbReference type="Google" id="ProtNLM"/>
    </source>
</evidence>
<evidence type="ECO:0000313" key="8">
    <source>
        <dbReference type="Proteomes" id="UP001196413"/>
    </source>
</evidence>
<dbReference type="Pfam" id="PF05773">
    <property type="entry name" value="RWD"/>
    <property type="match status" value="1"/>
</dbReference>
<dbReference type="PROSITE" id="PS50908">
    <property type="entry name" value="RWD"/>
    <property type="match status" value="1"/>
</dbReference>
<dbReference type="SMART" id="SM00184">
    <property type="entry name" value="RING"/>
    <property type="match status" value="1"/>
</dbReference>
<evidence type="ECO:0000256" key="1">
    <source>
        <dbReference type="ARBA" id="ARBA00022771"/>
    </source>
</evidence>
<evidence type="ECO:0000256" key="4">
    <source>
        <dbReference type="SAM" id="MobiDB-lite"/>
    </source>
</evidence>
<comment type="caution">
    <text evidence="7">The sequence shown here is derived from an EMBL/GenBank/DDBJ whole genome shotgun (WGS) entry which is preliminary data.</text>
</comment>
<dbReference type="SUPFAM" id="SSF54495">
    <property type="entry name" value="UBC-like"/>
    <property type="match status" value="1"/>
</dbReference>
<dbReference type="SUPFAM" id="SSF57850">
    <property type="entry name" value="RING/U-box"/>
    <property type="match status" value="1"/>
</dbReference>
<name>A0AAD5LXP6_PARTN</name>
<evidence type="ECO:0000259" key="5">
    <source>
        <dbReference type="PROSITE" id="PS50089"/>
    </source>
</evidence>
<dbReference type="GO" id="GO:0016567">
    <property type="term" value="P:protein ubiquitination"/>
    <property type="evidence" value="ECO:0007669"/>
    <property type="project" value="TreeGrafter"/>
</dbReference>
<dbReference type="CDD" id="cd23823">
    <property type="entry name" value="RWD_GCN2"/>
    <property type="match status" value="1"/>
</dbReference>
<keyword evidence="1 3" id="KW-0479">Metal-binding</keyword>
<dbReference type="InterPro" id="IPR016135">
    <property type="entry name" value="UBQ-conjugating_enzyme/RWD"/>
</dbReference>
<dbReference type="GO" id="GO:0008270">
    <property type="term" value="F:zinc ion binding"/>
    <property type="evidence" value="ECO:0007669"/>
    <property type="project" value="UniProtKB-KW"/>
</dbReference>
<dbReference type="Proteomes" id="UP001196413">
    <property type="component" value="Unassembled WGS sequence"/>
</dbReference>
<dbReference type="GO" id="GO:0005634">
    <property type="term" value="C:nucleus"/>
    <property type="evidence" value="ECO:0007669"/>
    <property type="project" value="TreeGrafter"/>
</dbReference>
<proteinExistence type="predicted"/>
<keyword evidence="1 3" id="KW-0863">Zinc-finger</keyword>
<dbReference type="PANTHER" id="PTHR13198:SF4">
    <property type="entry name" value="E3 UBIQUITIN-PROTEIN LIGASE RNF25"/>
    <property type="match status" value="1"/>
</dbReference>
<dbReference type="InterPro" id="IPR039133">
    <property type="entry name" value="RNF25"/>
</dbReference>
<feature type="region of interest" description="Disordered" evidence="4">
    <location>
        <begin position="427"/>
        <end position="462"/>
    </location>
</feature>
<organism evidence="7 8">
    <name type="scientific">Parelaphostrongylus tenuis</name>
    <name type="common">Meningeal worm</name>
    <dbReference type="NCBI Taxonomy" id="148309"/>
    <lineage>
        <taxon>Eukaryota</taxon>
        <taxon>Metazoa</taxon>
        <taxon>Ecdysozoa</taxon>
        <taxon>Nematoda</taxon>
        <taxon>Chromadorea</taxon>
        <taxon>Rhabditida</taxon>
        <taxon>Rhabditina</taxon>
        <taxon>Rhabditomorpha</taxon>
        <taxon>Strongyloidea</taxon>
        <taxon>Metastrongylidae</taxon>
        <taxon>Parelaphostrongylus</taxon>
    </lineage>
</organism>
<dbReference type="InterPro" id="IPR013083">
    <property type="entry name" value="Znf_RING/FYVE/PHD"/>
</dbReference>
<feature type="compositionally biased region" description="Basic and acidic residues" evidence="4">
    <location>
        <begin position="355"/>
        <end position="370"/>
    </location>
</feature>
<protein>
    <recommendedName>
        <fullName evidence="9">RWD domain-containing protein</fullName>
    </recommendedName>
</protein>
<keyword evidence="8" id="KW-1185">Reference proteome</keyword>
<gene>
    <name evidence="7" type="ORF">KIN20_003666</name>
</gene>
<feature type="domain" description="RWD" evidence="6">
    <location>
        <begin position="24"/>
        <end position="131"/>
    </location>
</feature>
<dbReference type="AlphaFoldDB" id="A0AAD5LXP6"/>
<dbReference type="EMBL" id="JAHQIW010000487">
    <property type="protein sequence ID" value="KAJ1348375.1"/>
    <property type="molecule type" value="Genomic_DNA"/>
</dbReference>
<keyword evidence="2" id="KW-0862">Zinc</keyword>
<evidence type="ECO:0000256" key="3">
    <source>
        <dbReference type="PROSITE-ProRule" id="PRU00175"/>
    </source>
</evidence>
<dbReference type="SMART" id="SM00591">
    <property type="entry name" value="RWD"/>
    <property type="match status" value="1"/>
</dbReference>
<evidence type="ECO:0000259" key="6">
    <source>
        <dbReference type="PROSITE" id="PS50908"/>
    </source>
</evidence>
<dbReference type="InterPro" id="IPR001841">
    <property type="entry name" value="Znf_RING"/>
</dbReference>
<dbReference type="PANTHER" id="PTHR13198">
    <property type="entry name" value="RING FINGER PROTEIN 25"/>
    <property type="match status" value="1"/>
</dbReference>